<dbReference type="CDD" id="cd16429">
    <property type="entry name" value="VirB10"/>
    <property type="match status" value="1"/>
</dbReference>
<dbReference type="Pfam" id="PF03743">
    <property type="entry name" value="TrbI"/>
    <property type="match status" value="1"/>
</dbReference>
<organism evidence="8 9">
    <name type="scientific">Algimonas porphyrae</name>
    <dbReference type="NCBI Taxonomy" id="1128113"/>
    <lineage>
        <taxon>Bacteria</taxon>
        <taxon>Pseudomonadati</taxon>
        <taxon>Pseudomonadota</taxon>
        <taxon>Alphaproteobacteria</taxon>
        <taxon>Maricaulales</taxon>
        <taxon>Robiginitomaculaceae</taxon>
        <taxon>Algimonas</taxon>
    </lineage>
</organism>
<reference evidence="8" key="2">
    <citation type="submission" date="2023-01" db="EMBL/GenBank/DDBJ databases">
        <title>Draft genome sequence of Algimonas porphyrae strain NBRC 108216.</title>
        <authorList>
            <person name="Sun Q."/>
            <person name="Mori K."/>
        </authorList>
    </citation>
    <scope>NUCLEOTIDE SEQUENCE</scope>
    <source>
        <strain evidence="8">NBRC 108216</strain>
    </source>
</reference>
<keyword evidence="4 7" id="KW-1133">Transmembrane helix</keyword>
<evidence type="ECO:0000256" key="4">
    <source>
        <dbReference type="ARBA" id="ARBA00022989"/>
    </source>
</evidence>
<evidence type="ECO:0000313" key="8">
    <source>
        <dbReference type="EMBL" id="GLQ21312.1"/>
    </source>
</evidence>
<evidence type="ECO:0000256" key="1">
    <source>
        <dbReference type="ARBA" id="ARBA00004167"/>
    </source>
</evidence>
<evidence type="ECO:0000256" key="7">
    <source>
        <dbReference type="SAM" id="Phobius"/>
    </source>
</evidence>
<name>A0ABQ5V2K4_9PROT</name>
<keyword evidence="5 7" id="KW-0472">Membrane</keyword>
<evidence type="ECO:0000256" key="2">
    <source>
        <dbReference type="ARBA" id="ARBA00010265"/>
    </source>
</evidence>
<comment type="subcellular location">
    <subcellularLocation>
        <location evidence="1">Membrane</location>
        <topology evidence="1">Single-pass membrane protein</topology>
    </subcellularLocation>
</comment>
<comment type="similarity">
    <text evidence="2">Belongs to the TrbI/VirB10 family.</text>
</comment>
<dbReference type="Gene3D" id="2.40.128.260">
    <property type="entry name" value="Type IV secretion system, VirB10/TraB/TrbI"/>
    <property type="match status" value="1"/>
</dbReference>
<comment type="caution">
    <text evidence="8">The sequence shown here is derived from an EMBL/GenBank/DDBJ whole genome shotgun (WGS) entry which is preliminary data.</text>
</comment>
<reference evidence="8" key="1">
    <citation type="journal article" date="2014" name="Int. J. Syst. Evol. Microbiol.">
        <title>Complete genome of a new Firmicutes species belonging to the dominant human colonic microbiota ('Ruminococcus bicirculans') reveals two chromosomes and a selective capacity to utilize plant glucans.</title>
        <authorList>
            <consortium name="NISC Comparative Sequencing Program"/>
            <person name="Wegmann U."/>
            <person name="Louis P."/>
            <person name="Goesmann A."/>
            <person name="Henrissat B."/>
            <person name="Duncan S.H."/>
            <person name="Flint H.J."/>
        </authorList>
    </citation>
    <scope>NUCLEOTIDE SEQUENCE</scope>
    <source>
        <strain evidence="8">NBRC 108216</strain>
    </source>
</reference>
<evidence type="ECO:0000256" key="3">
    <source>
        <dbReference type="ARBA" id="ARBA00022692"/>
    </source>
</evidence>
<sequence>MSDTLELRGKPKSVRRFSRQALIGLITITSLILVGATAMALRSPERDNQAAPQELYNTTMKALPDGLSAMPTSYSDIERITPILGPPLPGDLGAGMVGRERAPVPQDNPFRYQPGSRSYPSRHTPNAHPSADEILSESARTSDLFFISHDGQSDLRSGQDRYAQVRSFSDQTRAGTDAPIVFDAGSDGLKTATDDLNPQTRKEAFLGAEIDAEIYNPHRIQSPVSPFQVMAGTIIPASLITGLKSDLPGQVIAQVTEHVYDTPTGQHLLIPQGSKLIGRYDSVIAYGQSRALVVWSRIIMPDGTSVTIENLPAVDMAGYAGLEDSVDRHGWRLFKAAILSSILSVSSEIGRDRDDDILNAMRDGGQQTINQAGQQIVTQQLQVQPTLKIRPGWRLRIIVNKDIVLQPYGGAP</sequence>
<dbReference type="Proteomes" id="UP001161390">
    <property type="component" value="Unassembled WGS sequence"/>
</dbReference>
<evidence type="ECO:0000256" key="5">
    <source>
        <dbReference type="ARBA" id="ARBA00023136"/>
    </source>
</evidence>
<accession>A0ABQ5V2K4</accession>
<keyword evidence="9" id="KW-1185">Reference proteome</keyword>
<feature type="region of interest" description="Disordered" evidence="6">
    <location>
        <begin position="95"/>
        <end position="130"/>
    </location>
</feature>
<dbReference type="RefSeq" id="WP_284372707.1">
    <property type="nucleotide sequence ID" value="NZ_BSNJ01000004.1"/>
</dbReference>
<dbReference type="EMBL" id="BSNJ01000004">
    <property type="protein sequence ID" value="GLQ21312.1"/>
    <property type="molecule type" value="Genomic_DNA"/>
</dbReference>
<feature type="transmembrane region" description="Helical" evidence="7">
    <location>
        <begin position="21"/>
        <end position="41"/>
    </location>
</feature>
<keyword evidence="3 7" id="KW-0812">Transmembrane</keyword>
<gene>
    <name evidence="8" type="ORF">GCM10007854_22670</name>
</gene>
<dbReference type="InterPro" id="IPR042217">
    <property type="entry name" value="T4SS_VirB10/TrbI"/>
</dbReference>
<proteinExistence type="inferred from homology"/>
<evidence type="ECO:0000256" key="6">
    <source>
        <dbReference type="SAM" id="MobiDB-lite"/>
    </source>
</evidence>
<evidence type="ECO:0000313" key="9">
    <source>
        <dbReference type="Proteomes" id="UP001161390"/>
    </source>
</evidence>
<feature type="compositionally biased region" description="Polar residues" evidence="6">
    <location>
        <begin position="115"/>
        <end position="124"/>
    </location>
</feature>
<protein>
    <submittedName>
        <fullName evidence="8">Conjugal transfer protein TrbI</fullName>
    </submittedName>
</protein>
<dbReference type="InterPro" id="IPR005498">
    <property type="entry name" value="T4SS_VirB10/TraB/TrbI"/>
</dbReference>